<proteinExistence type="predicted"/>
<protein>
    <submittedName>
        <fullName evidence="2">Uncharacterized protein</fullName>
    </submittedName>
</protein>
<feature type="compositionally biased region" description="Low complexity" evidence="1">
    <location>
        <begin position="12"/>
        <end position="23"/>
    </location>
</feature>
<dbReference type="RefSeq" id="XP_056762544.1">
    <property type="nucleotide sequence ID" value="XM_056913695.1"/>
</dbReference>
<evidence type="ECO:0000313" key="3">
    <source>
        <dbReference type="Proteomes" id="UP001213681"/>
    </source>
</evidence>
<dbReference type="Proteomes" id="UP001213681">
    <property type="component" value="Unassembled WGS sequence"/>
</dbReference>
<feature type="region of interest" description="Disordered" evidence="1">
    <location>
        <begin position="1"/>
        <end position="26"/>
    </location>
</feature>
<gene>
    <name evidence="2" type="ORF">N7458_010313</name>
</gene>
<sequence>MNSATARGVTTSSGMGVAAGGASQRHRYKGSGAFHWSRQNENTALAHGLPRFPGSGKIRASAKKLETKWVGCSTPG</sequence>
<dbReference type="GeneID" id="81603938"/>
<dbReference type="EMBL" id="JAPVEA010000008">
    <property type="protein sequence ID" value="KAJ5439315.1"/>
    <property type="molecule type" value="Genomic_DNA"/>
</dbReference>
<organism evidence="2 3">
    <name type="scientific">Penicillium daleae</name>
    <dbReference type="NCBI Taxonomy" id="63821"/>
    <lineage>
        <taxon>Eukaryota</taxon>
        <taxon>Fungi</taxon>
        <taxon>Dikarya</taxon>
        <taxon>Ascomycota</taxon>
        <taxon>Pezizomycotina</taxon>
        <taxon>Eurotiomycetes</taxon>
        <taxon>Eurotiomycetidae</taxon>
        <taxon>Eurotiales</taxon>
        <taxon>Aspergillaceae</taxon>
        <taxon>Penicillium</taxon>
    </lineage>
</organism>
<feature type="compositionally biased region" description="Polar residues" evidence="1">
    <location>
        <begin position="1"/>
        <end position="11"/>
    </location>
</feature>
<reference evidence="2" key="2">
    <citation type="journal article" date="2023" name="IMA Fungus">
        <title>Comparative genomic study of the Penicillium genus elucidates a diverse pangenome and 15 lateral gene transfer events.</title>
        <authorList>
            <person name="Petersen C."/>
            <person name="Sorensen T."/>
            <person name="Nielsen M.R."/>
            <person name="Sondergaard T.E."/>
            <person name="Sorensen J.L."/>
            <person name="Fitzpatrick D.A."/>
            <person name="Frisvad J.C."/>
            <person name="Nielsen K.L."/>
        </authorList>
    </citation>
    <scope>NUCLEOTIDE SEQUENCE</scope>
    <source>
        <strain evidence="2">IBT 16125</strain>
    </source>
</reference>
<keyword evidence="3" id="KW-1185">Reference proteome</keyword>
<name>A0AAD6FZ74_9EURO</name>
<reference evidence="2" key="1">
    <citation type="submission" date="2022-12" db="EMBL/GenBank/DDBJ databases">
        <authorList>
            <person name="Petersen C."/>
        </authorList>
    </citation>
    <scope>NUCLEOTIDE SEQUENCE</scope>
    <source>
        <strain evidence="2">IBT 16125</strain>
    </source>
</reference>
<accession>A0AAD6FZ74</accession>
<evidence type="ECO:0000256" key="1">
    <source>
        <dbReference type="SAM" id="MobiDB-lite"/>
    </source>
</evidence>
<comment type="caution">
    <text evidence="2">The sequence shown here is derived from an EMBL/GenBank/DDBJ whole genome shotgun (WGS) entry which is preliminary data.</text>
</comment>
<evidence type="ECO:0000313" key="2">
    <source>
        <dbReference type="EMBL" id="KAJ5439315.1"/>
    </source>
</evidence>
<dbReference type="AlphaFoldDB" id="A0AAD6FZ74"/>